<accession>A0A134BE66</accession>
<comment type="caution">
    <text evidence="4">The sequence shown here is derived from an EMBL/GenBank/DDBJ whole genome shotgun (WGS) entry which is preliminary data.</text>
</comment>
<feature type="chain" id="PRO_5007462596" description="Outer membrane protein beta-barrel domain-containing protein" evidence="2">
    <location>
        <begin position="27"/>
        <end position="673"/>
    </location>
</feature>
<dbReference type="InterPro" id="IPR039426">
    <property type="entry name" value="TonB-dep_rcpt-like"/>
</dbReference>
<dbReference type="EMBL" id="LSDK01000016">
    <property type="protein sequence ID" value="KXB78253.1"/>
    <property type="molecule type" value="Genomic_DNA"/>
</dbReference>
<dbReference type="STRING" id="322095.HMPREF3185_00222"/>
<dbReference type="OrthoDB" id="9758472at2"/>
<dbReference type="RefSeq" id="WP_060934822.1">
    <property type="nucleotide sequence ID" value="NZ_KQ960411.1"/>
</dbReference>
<keyword evidence="5" id="KW-1185">Reference proteome</keyword>
<organism evidence="4 5">
    <name type="scientific">Porphyromonas somerae</name>
    <dbReference type="NCBI Taxonomy" id="322095"/>
    <lineage>
        <taxon>Bacteria</taxon>
        <taxon>Pseudomonadati</taxon>
        <taxon>Bacteroidota</taxon>
        <taxon>Bacteroidia</taxon>
        <taxon>Bacteroidales</taxon>
        <taxon>Porphyromonadaceae</taxon>
        <taxon>Porphyromonas</taxon>
    </lineage>
</organism>
<feature type="signal peptide" evidence="2">
    <location>
        <begin position="1"/>
        <end position="26"/>
    </location>
</feature>
<evidence type="ECO:0000259" key="3">
    <source>
        <dbReference type="Pfam" id="PF14905"/>
    </source>
</evidence>
<evidence type="ECO:0000313" key="5">
    <source>
        <dbReference type="Proteomes" id="UP000070224"/>
    </source>
</evidence>
<name>A0A134BE66_9PORP</name>
<protein>
    <recommendedName>
        <fullName evidence="3">Outer membrane protein beta-barrel domain-containing protein</fullName>
    </recommendedName>
</protein>
<evidence type="ECO:0000256" key="2">
    <source>
        <dbReference type="SAM" id="SignalP"/>
    </source>
</evidence>
<dbReference type="InterPro" id="IPR041700">
    <property type="entry name" value="OMP_b-brl_3"/>
</dbReference>
<evidence type="ECO:0000256" key="1">
    <source>
        <dbReference type="ARBA" id="ARBA00022729"/>
    </source>
</evidence>
<keyword evidence="1 2" id="KW-0732">Signal</keyword>
<proteinExistence type="predicted"/>
<dbReference type="GO" id="GO:0044718">
    <property type="term" value="P:siderophore transmembrane transport"/>
    <property type="evidence" value="ECO:0007669"/>
    <property type="project" value="TreeGrafter"/>
</dbReference>
<dbReference type="AlphaFoldDB" id="A0A134BE66"/>
<sequence>MKKHIPEATRLLIVALLFGIRLSGAAQQPTTDSIATPDNELEGVSVIGYRKINTGNIHKQIFELEAKGVPKGASADRALRYVPGLLMGSAGYSILGSEQVAQVLIDGAPASPEELASLPAQSIWRIEVLRGGVDGDRINIRRLRSLTREFKGRMDLGLSQPARYSASANLTLQTPTTVLTFVPSALWSRQEISSQLDRKSAGVAHGWHHQTATKTKQMSSLLRFDFFPSKHWDNTLVAMYSRNGHDGFSESTQDAFPSQRLDETGYMQILQGHLASRYKWGESFLRLRGHLASEWDRQELSLQTATHEAENTYRSLTGDLTYQTKLEGRAGRHKLNTNYALTHRETRSSYSPQRYKSLIHALKLGDEVSWGEHWGGDFLLDMQYDEQRLSTLTRRAWYFLPYTSLYYSGARDAVELSYDLSVSRPTGEIVDPTRYYTSDTEYTEGNASIANERTHTLALRYQRQLKQTFLSTAFTYTRTLDAIGRIHALADPQLETWANVGRSTAYALSLGVNSSFFEHKMNLNLGTALGYVTKEIAPEHRLTSLSAGGSGLFYRGTLNLSYTTSRDWTYTIYAQWSGRELTFSYQRDHLPYVYFEVNKSLLDDRLSLTLSLLNPWGTMRTDTRYFFRDVTQTRWVTNNHSSGVRLGLTYSFGKRFRTRQGNETIEQTDRKGK</sequence>
<reference evidence="5" key="1">
    <citation type="submission" date="2016-01" db="EMBL/GenBank/DDBJ databases">
        <authorList>
            <person name="Mitreva M."/>
            <person name="Pepin K.H."/>
            <person name="Mihindukulasuriya K.A."/>
            <person name="Fulton R."/>
            <person name="Fronick C."/>
            <person name="O'Laughlin M."/>
            <person name="Miner T."/>
            <person name="Herter B."/>
            <person name="Rosa B.A."/>
            <person name="Cordes M."/>
            <person name="Tomlinson C."/>
            <person name="Wollam A."/>
            <person name="Palsikar V.B."/>
            <person name="Mardis E.R."/>
            <person name="Wilson R.K."/>
        </authorList>
    </citation>
    <scope>NUCLEOTIDE SEQUENCE [LARGE SCALE GENOMIC DNA]</scope>
    <source>
        <strain evidence="5">KA00683</strain>
    </source>
</reference>
<dbReference type="Pfam" id="PF14905">
    <property type="entry name" value="OMP_b-brl_3"/>
    <property type="match status" value="1"/>
</dbReference>
<dbReference type="PANTHER" id="PTHR30069">
    <property type="entry name" value="TONB-DEPENDENT OUTER MEMBRANE RECEPTOR"/>
    <property type="match status" value="1"/>
</dbReference>
<dbReference type="SUPFAM" id="SSF56935">
    <property type="entry name" value="Porins"/>
    <property type="match status" value="1"/>
</dbReference>
<dbReference type="PATRIC" id="fig|322095.3.peg.221"/>
<gene>
    <name evidence="4" type="ORF">HMPREF3185_00222</name>
</gene>
<dbReference type="Proteomes" id="UP000070224">
    <property type="component" value="Unassembled WGS sequence"/>
</dbReference>
<dbReference type="PANTHER" id="PTHR30069:SF29">
    <property type="entry name" value="HEMOGLOBIN AND HEMOGLOBIN-HAPTOGLOBIN-BINDING PROTEIN 1-RELATED"/>
    <property type="match status" value="1"/>
</dbReference>
<evidence type="ECO:0000313" key="4">
    <source>
        <dbReference type="EMBL" id="KXB78253.1"/>
    </source>
</evidence>
<feature type="domain" description="Outer membrane protein beta-barrel" evidence="3">
    <location>
        <begin position="391"/>
        <end position="650"/>
    </location>
</feature>
<dbReference type="GO" id="GO:0015344">
    <property type="term" value="F:siderophore uptake transmembrane transporter activity"/>
    <property type="evidence" value="ECO:0007669"/>
    <property type="project" value="TreeGrafter"/>
</dbReference>